<feature type="compositionally biased region" description="Polar residues" evidence="1">
    <location>
        <begin position="223"/>
        <end position="233"/>
    </location>
</feature>
<evidence type="ECO:0000256" key="2">
    <source>
        <dbReference type="SAM" id="SignalP"/>
    </source>
</evidence>
<dbReference type="Proteomes" id="UP000494105">
    <property type="component" value="Unassembled WGS sequence"/>
</dbReference>
<dbReference type="Gene3D" id="3.40.50.10610">
    <property type="entry name" value="ABC-type transport auxiliary lipoprotein component"/>
    <property type="match status" value="1"/>
</dbReference>
<evidence type="ECO:0000313" key="5">
    <source>
        <dbReference type="Proteomes" id="UP000494105"/>
    </source>
</evidence>
<name>A0A6S7DTS3_9BURK</name>
<dbReference type="SUPFAM" id="SSF159594">
    <property type="entry name" value="XCC0632-like"/>
    <property type="match status" value="1"/>
</dbReference>
<protein>
    <recommendedName>
        <fullName evidence="3">ABC-type transport auxiliary lipoprotein component domain-containing protein</fullName>
    </recommendedName>
</protein>
<evidence type="ECO:0000313" key="4">
    <source>
        <dbReference type="EMBL" id="CAB3841479.1"/>
    </source>
</evidence>
<dbReference type="EMBL" id="CADILD010000001">
    <property type="protein sequence ID" value="CAB3841479.1"/>
    <property type="molecule type" value="Genomic_DNA"/>
</dbReference>
<evidence type="ECO:0000256" key="1">
    <source>
        <dbReference type="SAM" id="MobiDB-lite"/>
    </source>
</evidence>
<gene>
    <name evidence="4" type="ORF">LMG1861_01311</name>
</gene>
<dbReference type="RefSeq" id="WP_175127968.1">
    <property type="nucleotide sequence ID" value="NZ_CADILD010000001.1"/>
</dbReference>
<organism evidence="4 5">
    <name type="scientific">Achromobacter piechaudii</name>
    <dbReference type="NCBI Taxonomy" id="72556"/>
    <lineage>
        <taxon>Bacteria</taxon>
        <taxon>Pseudomonadati</taxon>
        <taxon>Pseudomonadota</taxon>
        <taxon>Betaproteobacteria</taxon>
        <taxon>Burkholderiales</taxon>
        <taxon>Alcaligenaceae</taxon>
        <taxon>Achromobacter</taxon>
    </lineage>
</organism>
<sequence>MKMRRAVLILTLTITSALAGCGIGRVGTPPSVFDLGLDAKPVPALPARVPIAMSLQAPPALSDTSMIWRVGDSAAPRAYATFRWASSPSELVRQRLTDRLSRQGPVLADRINLQMPQLQLSLMQFEQVYADNGQSSEGRLLLQAVLLNGRAVVAQKRIQVQTPAPTQDAAGGVAALRQATDEAADQLAQWLAGVVQAAPEATPRRGFGSIPGPSYEPAFDSPAKSSATSRSAN</sequence>
<feature type="region of interest" description="Disordered" evidence="1">
    <location>
        <begin position="201"/>
        <end position="233"/>
    </location>
</feature>
<evidence type="ECO:0000259" key="3">
    <source>
        <dbReference type="Pfam" id="PF03886"/>
    </source>
</evidence>
<feature type="signal peptide" evidence="2">
    <location>
        <begin position="1"/>
        <end position="19"/>
    </location>
</feature>
<proteinExistence type="predicted"/>
<reference evidence="4 5" key="1">
    <citation type="submission" date="2020-04" db="EMBL/GenBank/DDBJ databases">
        <authorList>
            <person name="De Canck E."/>
        </authorList>
    </citation>
    <scope>NUCLEOTIDE SEQUENCE [LARGE SCALE GENOMIC DNA]</scope>
    <source>
        <strain evidence="4 5">LMG 1861</strain>
    </source>
</reference>
<dbReference type="InterPro" id="IPR005586">
    <property type="entry name" value="ABC_trans_aux"/>
</dbReference>
<feature type="chain" id="PRO_5029016090" description="ABC-type transport auxiliary lipoprotein component domain-containing protein" evidence="2">
    <location>
        <begin position="20"/>
        <end position="233"/>
    </location>
</feature>
<accession>A0A6S7DTS3</accession>
<dbReference type="Pfam" id="PF03886">
    <property type="entry name" value="ABC_trans_aux"/>
    <property type="match status" value="1"/>
</dbReference>
<dbReference type="AlphaFoldDB" id="A0A6S7DTS3"/>
<dbReference type="PROSITE" id="PS51257">
    <property type="entry name" value="PROKAR_LIPOPROTEIN"/>
    <property type="match status" value="1"/>
</dbReference>
<keyword evidence="2" id="KW-0732">Signal</keyword>
<feature type="domain" description="ABC-type transport auxiliary lipoprotein component" evidence="3">
    <location>
        <begin position="56"/>
        <end position="188"/>
    </location>
</feature>